<protein>
    <submittedName>
        <fullName evidence="6">LysR substrate-binding domain-containing protein</fullName>
    </submittedName>
</protein>
<name>A0ABT5YPU6_9PROT</name>
<proteinExistence type="inferred from homology"/>
<dbReference type="InterPro" id="IPR036390">
    <property type="entry name" value="WH_DNA-bd_sf"/>
</dbReference>
<comment type="caution">
    <text evidence="6">The sequence shown here is derived from an EMBL/GenBank/DDBJ whole genome shotgun (WGS) entry which is preliminary data.</text>
</comment>
<evidence type="ECO:0000256" key="4">
    <source>
        <dbReference type="ARBA" id="ARBA00023163"/>
    </source>
</evidence>
<dbReference type="InterPro" id="IPR058163">
    <property type="entry name" value="LysR-type_TF_proteobact-type"/>
</dbReference>
<keyword evidence="2" id="KW-0805">Transcription regulation</keyword>
<dbReference type="RefSeq" id="WP_275823776.1">
    <property type="nucleotide sequence ID" value="NZ_JARHUD010000008.1"/>
</dbReference>
<dbReference type="PROSITE" id="PS50931">
    <property type="entry name" value="HTH_LYSR"/>
    <property type="match status" value="1"/>
</dbReference>
<dbReference type="EMBL" id="JARHUD010000008">
    <property type="protein sequence ID" value="MDF2097007.1"/>
    <property type="molecule type" value="Genomic_DNA"/>
</dbReference>
<reference evidence="6 7" key="1">
    <citation type="submission" date="2023-03" db="EMBL/GenBank/DDBJ databases">
        <title>Fodinicurvata sp. CAU 1616 isolated from sea sendiment.</title>
        <authorList>
            <person name="Kim W."/>
        </authorList>
    </citation>
    <scope>NUCLEOTIDE SEQUENCE [LARGE SCALE GENOMIC DNA]</scope>
    <source>
        <strain evidence="6 7">CAU 1616</strain>
    </source>
</reference>
<evidence type="ECO:0000313" key="7">
    <source>
        <dbReference type="Proteomes" id="UP001215503"/>
    </source>
</evidence>
<dbReference type="SUPFAM" id="SSF46785">
    <property type="entry name" value="Winged helix' DNA-binding domain"/>
    <property type="match status" value="1"/>
</dbReference>
<dbReference type="PANTHER" id="PTHR30537:SF74">
    <property type="entry name" value="HTH-TYPE TRANSCRIPTIONAL REGULATOR TRPI"/>
    <property type="match status" value="1"/>
</dbReference>
<dbReference type="PRINTS" id="PR00039">
    <property type="entry name" value="HTHLYSR"/>
</dbReference>
<comment type="similarity">
    <text evidence="1">Belongs to the LysR transcriptional regulatory family.</text>
</comment>
<accession>A0ABT5YPU6</accession>
<evidence type="ECO:0000259" key="5">
    <source>
        <dbReference type="PROSITE" id="PS50931"/>
    </source>
</evidence>
<dbReference type="PANTHER" id="PTHR30537">
    <property type="entry name" value="HTH-TYPE TRANSCRIPTIONAL REGULATOR"/>
    <property type="match status" value="1"/>
</dbReference>
<gene>
    <name evidence="6" type="ORF">P2G67_13575</name>
</gene>
<dbReference type="Gene3D" id="3.40.190.10">
    <property type="entry name" value="Periplasmic binding protein-like II"/>
    <property type="match status" value="2"/>
</dbReference>
<keyword evidence="4" id="KW-0804">Transcription</keyword>
<sequence length="320" mass="34354">MSLLHNAGAIEMHPPLTALRAFEVASRHGSFSAAAEELCVTQSAVSHQIRHLEDWMGAPLFVRGKGNRLSLLPHGAALAQTLTHSFAEIDAACRRARQAKDPPSLVIAAIPSLAVCWLIPRLTDFRRRHPEVHLRVVYALHGQAIDFADVDLALIFSKAGPPRLDGARATPFLPGASAPVCSPALAATMRRGEDYDLSDALLLHDSGVGGWQRWFVRADRPLPGAIDGPVFEDFNLLRAAALAGQGVALCPLAVIADDLRDERLVPLSAITVHDDSGYYLLDSPPLGSATHAAAKAFREWLFANRDNADPVTVPFASAGN</sequence>
<dbReference type="Gene3D" id="1.10.10.10">
    <property type="entry name" value="Winged helix-like DNA-binding domain superfamily/Winged helix DNA-binding domain"/>
    <property type="match status" value="1"/>
</dbReference>
<keyword evidence="7" id="KW-1185">Reference proteome</keyword>
<keyword evidence="3" id="KW-0238">DNA-binding</keyword>
<evidence type="ECO:0000256" key="2">
    <source>
        <dbReference type="ARBA" id="ARBA00023015"/>
    </source>
</evidence>
<dbReference type="CDD" id="cd08432">
    <property type="entry name" value="PBP2_GcdR_TrpI_HvrB_AmpR_like"/>
    <property type="match status" value="1"/>
</dbReference>
<organism evidence="6 7">
    <name type="scientific">Aquibaculum arenosum</name>
    <dbReference type="NCBI Taxonomy" id="3032591"/>
    <lineage>
        <taxon>Bacteria</taxon>
        <taxon>Pseudomonadati</taxon>
        <taxon>Pseudomonadota</taxon>
        <taxon>Alphaproteobacteria</taxon>
        <taxon>Rhodospirillales</taxon>
        <taxon>Rhodovibrionaceae</taxon>
        <taxon>Aquibaculum</taxon>
    </lineage>
</organism>
<evidence type="ECO:0000256" key="1">
    <source>
        <dbReference type="ARBA" id="ARBA00009437"/>
    </source>
</evidence>
<dbReference type="SUPFAM" id="SSF53850">
    <property type="entry name" value="Periplasmic binding protein-like II"/>
    <property type="match status" value="1"/>
</dbReference>
<dbReference type="InterPro" id="IPR005119">
    <property type="entry name" value="LysR_subst-bd"/>
</dbReference>
<dbReference type="InterPro" id="IPR000847">
    <property type="entry name" value="LysR_HTH_N"/>
</dbReference>
<feature type="domain" description="HTH lysR-type" evidence="5">
    <location>
        <begin position="14"/>
        <end position="70"/>
    </location>
</feature>
<dbReference type="Pfam" id="PF00126">
    <property type="entry name" value="HTH_1"/>
    <property type="match status" value="1"/>
</dbReference>
<dbReference type="Proteomes" id="UP001215503">
    <property type="component" value="Unassembled WGS sequence"/>
</dbReference>
<evidence type="ECO:0000313" key="6">
    <source>
        <dbReference type="EMBL" id="MDF2097007.1"/>
    </source>
</evidence>
<dbReference type="Pfam" id="PF03466">
    <property type="entry name" value="LysR_substrate"/>
    <property type="match status" value="1"/>
</dbReference>
<evidence type="ECO:0000256" key="3">
    <source>
        <dbReference type="ARBA" id="ARBA00023125"/>
    </source>
</evidence>
<dbReference type="InterPro" id="IPR036388">
    <property type="entry name" value="WH-like_DNA-bd_sf"/>
</dbReference>